<dbReference type="SUPFAM" id="SSF56112">
    <property type="entry name" value="Protein kinase-like (PK-like)"/>
    <property type="match status" value="1"/>
</dbReference>
<dbReference type="CDD" id="cd01837">
    <property type="entry name" value="SGNH_plant_lipase_like"/>
    <property type="match status" value="1"/>
</dbReference>
<name>A0A3L6QN39_PANMI</name>
<dbReference type="PANTHER" id="PTHR45648:SF1">
    <property type="entry name" value="GDSL ESTERASE_LIPASE"/>
    <property type="match status" value="1"/>
</dbReference>
<dbReference type="Gene3D" id="3.30.200.20">
    <property type="entry name" value="Phosphorylase Kinase, domain 1"/>
    <property type="match status" value="1"/>
</dbReference>
<dbReference type="STRING" id="4540.A0A3L6QN39"/>
<keyword evidence="3" id="KW-0442">Lipid degradation</keyword>
<dbReference type="InterPro" id="IPR051058">
    <property type="entry name" value="GDSL_Est/Lipase"/>
</dbReference>
<evidence type="ECO:0000313" key="5">
    <source>
        <dbReference type="Proteomes" id="UP000275267"/>
    </source>
</evidence>
<keyword evidence="2" id="KW-0378">Hydrolase</keyword>
<evidence type="ECO:0000256" key="3">
    <source>
        <dbReference type="ARBA" id="ARBA00022963"/>
    </source>
</evidence>
<accession>A0A3L6QN39</accession>
<dbReference type="Proteomes" id="UP000275267">
    <property type="component" value="Unassembled WGS sequence"/>
</dbReference>
<evidence type="ECO:0000256" key="2">
    <source>
        <dbReference type="ARBA" id="ARBA00022801"/>
    </source>
</evidence>
<keyword evidence="3" id="KW-0443">Lipid metabolism</keyword>
<protein>
    <submittedName>
        <fullName evidence="4">GDSL esterase/lipase</fullName>
    </submittedName>
</protein>
<gene>
    <name evidence="4" type="ORF">C2845_PM04G33820</name>
</gene>
<dbReference type="Gene3D" id="3.40.50.1110">
    <property type="entry name" value="SGNH hydrolase"/>
    <property type="match status" value="1"/>
</dbReference>
<dbReference type="Pfam" id="PF00657">
    <property type="entry name" value="Lipase_GDSL"/>
    <property type="match status" value="1"/>
</dbReference>
<dbReference type="InterPro" id="IPR001087">
    <property type="entry name" value="GDSL"/>
</dbReference>
<evidence type="ECO:0000313" key="4">
    <source>
        <dbReference type="EMBL" id="RLM85282.1"/>
    </source>
</evidence>
<comment type="caution">
    <text evidence="4">The sequence shown here is derived from an EMBL/GenBank/DDBJ whole genome shotgun (WGS) entry which is preliminary data.</text>
</comment>
<proteinExistence type="inferred from homology"/>
<keyword evidence="5" id="KW-1185">Reference proteome</keyword>
<organism evidence="4 5">
    <name type="scientific">Panicum miliaceum</name>
    <name type="common">Proso millet</name>
    <name type="synonym">Broomcorn millet</name>
    <dbReference type="NCBI Taxonomy" id="4540"/>
    <lineage>
        <taxon>Eukaryota</taxon>
        <taxon>Viridiplantae</taxon>
        <taxon>Streptophyta</taxon>
        <taxon>Embryophyta</taxon>
        <taxon>Tracheophyta</taxon>
        <taxon>Spermatophyta</taxon>
        <taxon>Magnoliopsida</taxon>
        <taxon>Liliopsida</taxon>
        <taxon>Poales</taxon>
        <taxon>Poaceae</taxon>
        <taxon>PACMAD clade</taxon>
        <taxon>Panicoideae</taxon>
        <taxon>Panicodae</taxon>
        <taxon>Paniceae</taxon>
        <taxon>Panicinae</taxon>
        <taxon>Panicum</taxon>
        <taxon>Panicum sect. Panicum</taxon>
    </lineage>
</organism>
<dbReference type="OrthoDB" id="1600564at2759"/>
<dbReference type="GO" id="GO:0016788">
    <property type="term" value="F:hydrolase activity, acting on ester bonds"/>
    <property type="evidence" value="ECO:0007669"/>
    <property type="project" value="InterPro"/>
</dbReference>
<dbReference type="EMBL" id="PQIB02000011">
    <property type="protein sequence ID" value="RLM85282.1"/>
    <property type="molecule type" value="Genomic_DNA"/>
</dbReference>
<evidence type="ECO:0000256" key="1">
    <source>
        <dbReference type="ARBA" id="ARBA00008668"/>
    </source>
</evidence>
<sequence>MEEGNSGFSLYDFSQMKGATNGFSIENKLGQGGFGAVYKAWLLWKAGQWQELVDRCLLWNQEYHFTMERYVHVALLCVRESADDRPAMDEVVKMLSSGEGAVLPEPKRPAYFNVRPVGTEIILTSNVVTFAVQELCLEHSSELPNKQGDAADMRDPGQADYSPPFLAPNTTGGAILNGVNYASGGAGILNATGKIFVNRIGMDLQVDYFNITRKQLDDLLGRDRAKEFLRRKAIFSVTVGSNDFLNNYLMPVLSTGTRISESPDSFLNDLIFHLRDQLTRLYTLDARKFVVANVGPLGCIPYQKTINRVGEDECVKLPNQLAAQYNGRLRELLIELNGNLPGARFCLANVYDLVMELITNYPNYGFQTASVACCGNGGSYDGLVPCGPTTSMCDARDKHVFWDPYHPSEAANVLLARYIVDGDSKYISPMNLRKLFSL</sequence>
<dbReference type="AlphaFoldDB" id="A0A3L6QN39"/>
<comment type="similarity">
    <text evidence="1">Belongs to the 'GDSL' lipolytic enzyme family.</text>
</comment>
<dbReference type="InterPro" id="IPR035669">
    <property type="entry name" value="SGNH_plant_lipase-like"/>
</dbReference>
<dbReference type="SUPFAM" id="SSF52266">
    <property type="entry name" value="SGNH hydrolase"/>
    <property type="match status" value="1"/>
</dbReference>
<dbReference type="InterPro" id="IPR011009">
    <property type="entry name" value="Kinase-like_dom_sf"/>
</dbReference>
<dbReference type="GO" id="GO:0016042">
    <property type="term" value="P:lipid catabolic process"/>
    <property type="evidence" value="ECO:0007669"/>
    <property type="project" value="UniProtKB-KW"/>
</dbReference>
<dbReference type="PANTHER" id="PTHR45648">
    <property type="entry name" value="GDSL LIPASE/ACYLHYDROLASE FAMILY PROTEIN (AFU_ORTHOLOGUE AFUA_4G14700)"/>
    <property type="match status" value="1"/>
</dbReference>
<reference evidence="5" key="1">
    <citation type="journal article" date="2019" name="Nat. Commun.">
        <title>The genome of broomcorn millet.</title>
        <authorList>
            <person name="Zou C."/>
            <person name="Miki D."/>
            <person name="Li D."/>
            <person name="Tang Q."/>
            <person name="Xiao L."/>
            <person name="Rajput S."/>
            <person name="Deng P."/>
            <person name="Jia W."/>
            <person name="Huang R."/>
            <person name="Zhang M."/>
            <person name="Sun Y."/>
            <person name="Hu J."/>
            <person name="Fu X."/>
            <person name="Schnable P.S."/>
            <person name="Li F."/>
            <person name="Zhang H."/>
            <person name="Feng B."/>
            <person name="Zhu X."/>
            <person name="Liu R."/>
            <person name="Schnable J.C."/>
            <person name="Zhu J.-K."/>
            <person name="Zhang H."/>
        </authorList>
    </citation>
    <scope>NUCLEOTIDE SEQUENCE [LARGE SCALE GENOMIC DNA]</scope>
</reference>
<dbReference type="InterPro" id="IPR036514">
    <property type="entry name" value="SGNH_hydro_sf"/>
</dbReference>